<sequence length="476" mass="54952">MQNLANYYSDSLLSSYLNDSKDTLPTQPDPKGTMASPKRANYTHGAEDNDTSENLPPRLPEIAINPVDALENNFNSTWLNFQAPPSQNQKIQLQKLTTNQNANLRNSMASLATSYNTLYSSVSSDTDDLDLQSVRLQLDKVEEQKKSRIGKFKRLLRRKEPEPEEMDENAKFMAYVFQKLQNNYYFYEKTSTLYIPWEDAVEVFFFGDTLDNLFESLHGLLNYVIQSSLELGEPRFSNLNRFHTGSETNPSDLVVQLVPNLEKFNSVLDLYAESESNIARPELFELFSSFTNLSHGLCLPLAIAMFGRWLLAYNRDSAVESNYQNSLILNYFRKAARMALAVEKVKHFFQYDHLEQNTRLAVNRYFNKDNKNALSISLQSLGEYFQYEHDHNTSVTLWELNCHLTKDLESGNLAILGLTDGYGYGNHIKEHNHMGKRSKTNKFNTKRRIAHLYRILMKQPGFDEYGVSWAEKEKYD</sequence>
<dbReference type="AlphaFoldDB" id="A0A1L0BI39"/>
<gene>
    <name evidence="2" type="ORF">SAMEA4029009_CIC11G00000004513</name>
</gene>
<dbReference type="Proteomes" id="UP000182259">
    <property type="component" value="Chromosome I"/>
</dbReference>
<proteinExistence type="predicted"/>
<dbReference type="EMBL" id="LT635764">
    <property type="protein sequence ID" value="SGZ49914.1"/>
    <property type="molecule type" value="Genomic_DNA"/>
</dbReference>
<feature type="region of interest" description="Disordered" evidence="1">
    <location>
        <begin position="18"/>
        <end position="57"/>
    </location>
</feature>
<evidence type="ECO:0000313" key="3">
    <source>
        <dbReference type="Proteomes" id="UP000182259"/>
    </source>
</evidence>
<name>A0A1L0BI39_9ASCO</name>
<evidence type="ECO:0000313" key="2">
    <source>
        <dbReference type="EMBL" id="SGZ49914.1"/>
    </source>
</evidence>
<reference evidence="2 3" key="1">
    <citation type="submission" date="2016-10" db="EMBL/GenBank/DDBJ databases">
        <authorList>
            <person name="de Groot N.N."/>
        </authorList>
    </citation>
    <scope>NUCLEOTIDE SEQUENCE [LARGE SCALE GENOMIC DNA]</scope>
    <source>
        <strain evidence="2 3">PYCC 4715</strain>
    </source>
</reference>
<organism evidence="2 3">
    <name type="scientific">Sungouiella intermedia</name>
    <dbReference type="NCBI Taxonomy" id="45354"/>
    <lineage>
        <taxon>Eukaryota</taxon>
        <taxon>Fungi</taxon>
        <taxon>Dikarya</taxon>
        <taxon>Ascomycota</taxon>
        <taxon>Saccharomycotina</taxon>
        <taxon>Pichiomycetes</taxon>
        <taxon>Metschnikowiaceae</taxon>
        <taxon>Sungouiella</taxon>
    </lineage>
</organism>
<protein>
    <submittedName>
        <fullName evidence="2">CIC11C00000004513</fullName>
    </submittedName>
</protein>
<accession>A0A1L0BI39</accession>
<evidence type="ECO:0000256" key="1">
    <source>
        <dbReference type="SAM" id="MobiDB-lite"/>
    </source>
</evidence>